<accession>A0A445BBI7</accession>
<dbReference type="AlphaFoldDB" id="A0A445BBI7"/>
<evidence type="ECO:0000313" key="3">
    <source>
        <dbReference type="Proteomes" id="UP000289738"/>
    </source>
</evidence>
<gene>
    <name evidence="2" type="ORF">Ahy_A10g051094</name>
</gene>
<name>A0A445BBI7_ARAHY</name>
<protein>
    <submittedName>
        <fullName evidence="2">Uncharacterized protein</fullName>
    </submittedName>
</protein>
<dbReference type="EMBL" id="SDMP01000010">
    <property type="protein sequence ID" value="RYR36035.1"/>
    <property type="molecule type" value="Genomic_DNA"/>
</dbReference>
<feature type="transmembrane region" description="Helical" evidence="1">
    <location>
        <begin position="66"/>
        <end position="84"/>
    </location>
</feature>
<feature type="transmembrane region" description="Helical" evidence="1">
    <location>
        <begin position="42"/>
        <end position="60"/>
    </location>
</feature>
<proteinExistence type="predicted"/>
<dbReference type="STRING" id="3818.A0A445BBI7"/>
<dbReference type="Proteomes" id="UP000289738">
    <property type="component" value="Chromosome A10"/>
</dbReference>
<keyword evidence="3" id="KW-1185">Reference proteome</keyword>
<keyword evidence="1" id="KW-0812">Transmembrane</keyword>
<evidence type="ECO:0000256" key="1">
    <source>
        <dbReference type="SAM" id="Phobius"/>
    </source>
</evidence>
<sequence length="152" mass="16894">MRFGWKMESTTETSGGVSSTQAVLLGALAPGVNGPTWITLKLTFLMMGMCLAVMLGLAFSSSDSPLLLHVTFLVLICVTLFLLLSCRTMPKTTEFGYWLTIKRACKIIVCLACELHFRCRFLAQTGLVTVEHQMREMGLVQNDHSETTRKNQ</sequence>
<comment type="caution">
    <text evidence="2">The sequence shown here is derived from an EMBL/GenBank/DDBJ whole genome shotgun (WGS) entry which is preliminary data.</text>
</comment>
<organism evidence="2 3">
    <name type="scientific">Arachis hypogaea</name>
    <name type="common">Peanut</name>
    <dbReference type="NCBI Taxonomy" id="3818"/>
    <lineage>
        <taxon>Eukaryota</taxon>
        <taxon>Viridiplantae</taxon>
        <taxon>Streptophyta</taxon>
        <taxon>Embryophyta</taxon>
        <taxon>Tracheophyta</taxon>
        <taxon>Spermatophyta</taxon>
        <taxon>Magnoliopsida</taxon>
        <taxon>eudicotyledons</taxon>
        <taxon>Gunneridae</taxon>
        <taxon>Pentapetalae</taxon>
        <taxon>rosids</taxon>
        <taxon>fabids</taxon>
        <taxon>Fabales</taxon>
        <taxon>Fabaceae</taxon>
        <taxon>Papilionoideae</taxon>
        <taxon>50 kb inversion clade</taxon>
        <taxon>dalbergioids sensu lato</taxon>
        <taxon>Dalbergieae</taxon>
        <taxon>Pterocarpus clade</taxon>
        <taxon>Arachis</taxon>
    </lineage>
</organism>
<evidence type="ECO:0000313" key="2">
    <source>
        <dbReference type="EMBL" id="RYR36035.1"/>
    </source>
</evidence>
<keyword evidence="1" id="KW-1133">Transmembrane helix</keyword>
<keyword evidence="1" id="KW-0472">Membrane</keyword>
<reference evidence="2 3" key="1">
    <citation type="submission" date="2019-01" db="EMBL/GenBank/DDBJ databases">
        <title>Sequencing of cultivated peanut Arachis hypogaea provides insights into genome evolution and oil improvement.</title>
        <authorList>
            <person name="Chen X."/>
        </authorList>
    </citation>
    <scope>NUCLEOTIDE SEQUENCE [LARGE SCALE GENOMIC DNA]</scope>
    <source>
        <strain evidence="3">cv. Fuhuasheng</strain>
        <tissue evidence="2">Leaves</tissue>
    </source>
</reference>